<gene>
    <name evidence="2" type="ORF">HX845_25270</name>
</gene>
<dbReference type="InterPro" id="IPR050194">
    <property type="entry name" value="Glycosyltransferase_grp1"/>
</dbReference>
<dbReference type="AlphaFoldDB" id="A0A7Y8CG84"/>
<dbReference type="PANTHER" id="PTHR45947">
    <property type="entry name" value="SULFOQUINOVOSYL TRANSFERASE SQD2"/>
    <property type="match status" value="1"/>
</dbReference>
<sequence length="429" mass="47762">MKIVFVVHYFPPVNSAGAKRVEAISKYLAAAGHAVTVVTTRKTSADGKFTEALPSGVDVIELDSFGRRSLSSSADISSVPMPVEKYSWRSRIKSLVQRYFGQIPDPRLFFAISFISPLLDKHACRALAAADVVIGSSPPWSVLLAAVLCKKRFNIPCILDYRDQFSECHGMPGGKIAKWLERRIDRWLVRNADHVVTISEPMASYYKEMAPEVSVIMNGYDHQVLELARTRIVSRPAEKTRIRYMGFVYPGRIPHNFMKALVRLKEENVSRFESISVEYYGGSDLVREALDKNYPSIIPAFKFNSAVPYIDSLQLTVESDYLLFAETSSKASLSAQGILTTKLFEYIGSGRPVLADISPETLAGSLLHRAGGGNIVGDSEDFFLQALNRAEFYTRQEDNFSEFSQGLSRQAQALQYADLIDSVVKGGLR</sequence>
<organism evidence="2 3">
    <name type="scientific">Pseudomonas gingeri</name>
    <dbReference type="NCBI Taxonomy" id="117681"/>
    <lineage>
        <taxon>Bacteria</taxon>
        <taxon>Pseudomonadati</taxon>
        <taxon>Pseudomonadota</taxon>
        <taxon>Gammaproteobacteria</taxon>
        <taxon>Pseudomonadales</taxon>
        <taxon>Pseudomonadaceae</taxon>
        <taxon>Pseudomonas</taxon>
    </lineage>
</organism>
<dbReference type="PANTHER" id="PTHR45947:SF3">
    <property type="entry name" value="SULFOQUINOVOSYL TRANSFERASE SQD2"/>
    <property type="match status" value="1"/>
</dbReference>
<accession>A0A7Y8CG84</accession>
<comment type="caution">
    <text evidence="2">The sequence shown here is derived from an EMBL/GenBank/DDBJ whole genome shotgun (WGS) entry which is preliminary data.</text>
</comment>
<reference evidence="2 3" key="1">
    <citation type="submission" date="2020-04" db="EMBL/GenBank/DDBJ databases">
        <title>Molecular characterization of pseudomonads from Agaricus bisporus reveal novel blotch 2 pathogens in Western Europe.</title>
        <authorList>
            <person name="Taparia T."/>
            <person name="Krijger M."/>
            <person name="Haynes E."/>
            <person name="Elpinstone J.G."/>
            <person name="Noble R."/>
            <person name="Van Der Wolf J."/>
        </authorList>
    </citation>
    <scope>NUCLEOTIDE SEQUENCE [LARGE SCALE GENOMIC DNA]</scope>
    <source>
        <strain evidence="2 3">IPO3738</strain>
    </source>
</reference>
<keyword evidence="2" id="KW-0808">Transferase</keyword>
<evidence type="ECO:0000313" key="2">
    <source>
        <dbReference type="EMBL" id="NWC16991.1"/>
    </source>
</evidence>
<dbReference type="GO" id="GO:0016758">
    <property type="term" value="F:hexosyltransferase activity"/>
    <property type="evidence" value="ECO:0007669"/>
    <property type="project" value="TreeGrafter"/>
</dbReference>
<name>A0A7Y8CG84_9PSED</name>
<dbReference type="InterPro" id="IPR028098">
    <property type="entry name" value="Glyco_trans_4-like_N"/>
</dbReference>
<dbReference type="SUPFAM" id="SSF53756">
    <property type="entry name" value="UDP-Glycosyltransferase/glycogen phosphorylase"/>
    <property type="match status" value="1"/>
</dbReference>
<dbReference type="RefSeq" id="WP_083875235.1">
    <property type="nucleotide sequence ID" value="NZ_JACAQE010000009.1"/>
</dbReference>
<dbReference type="Gene3D" id="3.40.50.2000">
    <property type="entry name" value="Glycogen Phosphorylase B"/>
    <property type="match status" value="1"/>
</dbReference>
<protein>
    <submittedName>
        <fullName evidence="2">Glycosyltransferase</fullName>
    </submittedName>
</protein>
<dbReference type="Proteomes" id="UP000517547">
    <property type="component" value="Unassembled WGS sequence"/>
</dbReference>
<feature type="domain" description="Glycosyltransferase subfamily 4-like N-terminal" evidence="1">
    <location>
        <begin position="18"/>
        <end position="217"/>
    </location>
</feature>
<proteinExistence type="predicted"/>
<evidence type="ECO:0000313" key="3">
    <source>
        <dbReference type="Proteomes" id="UP000517547"/>
    </source>
</evidence>
<dbReference type="Pfam" id="PF13579">
    <property type="entry name" value="Glyco_trans_4_4"/>
    <property type="match status" value="1"/>
</dbReference>
<dbReference type="EMBL" id="JACAQE010000009">
    <property type="protein sequence ID" value="NWC16991.1"/>
    <property type="molecule type" value="Genomic_DNA"/>
</dbReference>
<evidence type="ECO:0000259" key="1">
    <source>
        <dbReference type="Pfam" id="PF13579"/>
    </source>
</evidence>